<dbReference type="GO" id="GO:0140098">
    <property type="term" value="F:catalytic activity, acting on RNA"/>
    <property type="evidence" value="ECO:0007669"/>
    <property type="project" value="UniProtKB-ARBA"/>
</dbReference>
<dbReference type="PROSITE" id="PS01129">
    <property type="entry name" value="PSI_RLU"/>
    <property type="match status" value="1"/>
</dbReference>
<dbReference type="GO" id="GO:0000455">
    <property type="term" value="P:enzyme-directed rRNA pseudouridine synthesis"/>
    <property type="evidence" value="ECO:0007669"/>
    <property type="project" value="TreeGrafter"/>
</dbReference>
<evidence type="ECO:0000313" key="3">
    <source>
        <dbReference type="Proteomes" id="UP000266327"/>
    </source>
</evidence>
<keyword evidence="3" id="KW-1185">Reference proteome</keyword>
<dbReference type="InterPro" id="IPR050188">
    <property type="entry name" value="RluA_PseudoU_synthase"/>
</dbReference>
<dbReference type="Proteomes" id="UP000266327">
    <property type="component" value="Unassembled WGS sequence"/>
</dbReference>
<dbReference type="EMBL" id="QYUQ01000002">
    <property type="protein sequence ID" value="RJG01863.1"/>
    <property type="molecule type" value="Genomic_DNA"/>
</dbReference>
<accession>A0A3A3G0A1</accession>
<protein>
    <submittedName>
        <fullName evidence="2">Pseudouridine synthase</fullName>
    </submittedName>
</protein>
<dbReference type="RefSeq" id="WP_119785325.1">
    <property type="nucleotide sequence ID" value="NZ_QYUQ01000002.1"/>
</dbReference>
<dbReference type="PANTHER" id="PTHR21600">
    <property type="entry name" value="MITOCHONDRIAL RNA PSEUDOURIDINE SYNTHASE"/>
    <property type="match status" value="1"/>
</dbReference>
<dbReference type="AlphaFoldDB" id="A0A3A3G0A1"/>
<evidence type="ECO:0000259" key="1">
    <source>
        <dbReference type="Pfam" id="PF00849"/>
    </source>
</evidence>
<dbReference type="Gene3D" id="3.30.2350.10">
    <property type="entry name" value="Pseudouridine synthase"/>
    <property type="match status" value="1"/>
</dbReference>
<dbReference type="GO" id="GO:0003723">
    <property type="term" value="F:RNA binding"/>
    <property type="evidence" value="ECO:0007669"/>
    <property type="project" value="InterPro"/>
</dbReference>
<dbReference type="OrthoDB" id="9785808at2"/>
<sequence>MSRSNRRKLSAPLPVRDGVSPSYLWLGEGVWENMLAFMVARFPAVGEAEWTARMEKGEVVDLQAAPVRPDSPYRRGTCIFYYRALAHETPIPFAETILFQDAHILVVDKPHFLPVIPSGRFVRETLLVRLKHSTGLQDLTPLHRLDRETAGVVLFSHHLATRGIYQSLFQQRAMDKVYEALAPTRPDLVFPMTRRSRMVDGEPFICMTEVEGEPNAETHIEVLENRGALSLYRLRPVTGRKHQLRLHMAALGMPIVNDTFYPVALPCKGDDVSRPLQLLAREIAFTDPLSGELRRFASERRLEHMP</sequence>
<dbReference type="GO" id="GO:0009982">
    <property type="term" value="F:pseudouridine synthase activity"/>
    <property type="evidence" value="ECO:0007669"/>
    <property type="project" value="InterPro"/>
</dbReference>
<name>A0A3A3G0A1_9BURK</name>
<organism evidence="2 3">
    <name type="scientific">Noviherbaspirillum sedimenti</name>
    <dbReference type="NCBI Taxonomy" id="2320865"/>
    <lineage>
        <taxon>Bacteria</taxon>
        <taxon>Pseudomonadati</taxon>
        <taxon>Pseudomonadota</taxon>
        <taxon>Betaproteobacteria</taxon>
        <taxon>Burkholderiales</taxon>
        <taxon>Oxalobacteraceae</taxon>
        <taxon>Noviherbaspirillum</taxon>
    </lineage>
</organism>
<proteinExistence type="predicted"/>
<gene>
    <name evidence="2" type="ORF">D3878_09970</name>
</gene>
<dbReference type="SUPFAM" id="SSF55120">
    <property type="entry name" value="Pseudouridine synthase"/>
    <property type="match status" value="1"/>
</dbReference>
<dbReference type="InterPro" id="IPR006224">
    <property type="entry name" value="PsdUridine_synth_RluA-like_CS"/>
</dbReference>
<feature type="domain" description="Pseudouridine synthase RsuA/RluA-like" evidence="1">
    <location>
        <begin position="103"/>
        <end position="250"/>
    </location>
</feature>
<dbReference type="CDD" id="cd02558">
    <property type="entry name" value="PSRA_1"/>
    <property type="match status" value="1"/>
</dbReference>
<dbReference type="Pfam" id="PF00849">
    <property type="entry name" value="PseudoU_synth_2"/>
    <property type="match status" value="1"/>
</dbReference>
<evidence type="ECO:0000313" key="2">
    <source>
        <dbReference type="EMBL" id="RJG01863.1"/>
    </source>
</evidence>
<dbReference type="InterPro" id="IPR006145">
    <property type="entry name" value="PsdUridine_synth_RsuA/RluA"/>
</dbReference>
<dbReference type="InterPro" id="IPR020103">
    <property type="entry name" value="PsdUridine_synth_cat_dom_sf"/>
</dbReference>
<reference evidence="3" key="1">
    <citation type="submission" date="2018-09" db="EMBL/GenBank/DDBJ databases">
        <authorList>
            <person name="Zhu H."/>
        </authorList>
    </citation>
    <scope>NUCLEOTIDE SEQUENCE [LARGE SCALE GENOMIC DNA]</scope>
    <source>
        <strain evidence="3">K1S02-23</strain>
    </source>
</reference>
<dbReference type="PANTHER" id="PTHR21600:SF84">
    <property type="entry name" value="PSEUDOURIDINE SYNTHASE RSUA_RLUA-LIKE DOMAIN-CONTAINING PROTEIN"/>
    <property type="match status" value="1"/>
</dbReference>
<comment type="caution">
    <text evidence="2">The sequence shown here is derived from an EMBL/GenBank/DDBJ whole genome shotgun (WGS) entry which is preliminary data.</text>
</comment>